<dbReference type="EMBL" id="JACQWF010000012">
    <property type="protein sequence ID" value="MBI4594788.1"/>
    <property type="molecule type" value="Genomic_DNA"/>
</dbReference>
<accession>A0A933GK18</accession>
<evidence type="ECO:0000313" key="1">
    <source>
        <dbReference type="EMBL" id="MBI4594788.1"/>
    </source>
</evidence>
<proteinExistence type="predicted"/>
<evidence type="ECO:0000313" key="2">
    <source>
        <dbReference type="Proteomes" id="UP000772181"/>
    </source>
</evidence>
<reference evidence="1" key="1">
    <citation type="submission" date="2020-07" db="EMBL/GenBank/DDBJ databases">
        <title>Huge and variable diversity of episymbiotic CPR bacteria and DPANN archaea in groundwater ecosystems.</title>
        <authorList>
            <person name="He C.Y."/>
            <person name="Keren R."/>
            <person name="Whittaker M."/>
            <person name="Farag I.F."/>
            <person name="Doudna J."/>
            <person name="Cate J.H.D."/>
            <person name="Banfield J.F."/>
        </authorList>
    </citation>
    <scope>NUCLEOTIDE SEQUENCE</scope>
    <source>
        <strain evidence="1">NC_groundwater_1482_Ag_S-0.65um_47_24</strain>
    </source>
</reference>
<dbReference type="Proteomes" id="UP000772181">
    <property type="component" value="Unassembled WGS sequence"/>
</dbReference>
<protein>
    <submittedName>
        <fullName evidence="1">Uncharacterized protein</fullName>
    </submittedName>
</protein>
<comment type="caution">
    <text evidence="1">The sequence shown here is derived from an EMBL/GenBank/DDBJ whole genome shotgun (WGS) entry which is preliminary data.</text>
</comment>
<name>A0A933GK18_UNCTE</name>
<sequence>MPTGTKEGYKAVFICHGTILSVGLQHLGLEYALKEWTVRPSRAYGPLTVFMAEEEARAFLKTMGPALYVGHKYALYKCRFAPSRKRVVHSPKVPGERVHLRDLPRGTAFAEMVMLTEQL</sequence>
<gene>
    <name evidence="1" type="ORF">HY730_00235</name>
</gene>
<organism evidence="1 2">
    <name type="scientific">Tectimicrobiota bacterium</name>
    <dbReference type="NCBI Taxonomy" id="2528274"/>
    <lineage>
        <taxon>Bacteria</taxon>
        <taxon>Pseudomonadati</taxon>
        <taxon>Nitrospinota/Tectimicrobiota group</taxon>
        <taxon>Candidatus Tectimicrobiota</taxon>
    </lineage>
</organism>
<dbReference type="AlphaFoldDB" id="A0A933GK18"/>